<dbReference type="OrthoDB" id="4633509at2759"/>
<dbReference type="EMBL" id="KV875096">
    <property type="protein sequence ID" value="OIW30771.1"/>
    <property type="molecule type" value="Genomic_DNA"/>
</dbReference>
<evidence type="ECO:0008006" key="3">
    <source>
        <dbReference type="Google" id="ProtNLM"/>
    </source>
</evidence>
<sequence>MHPERRPELPFFKRCREENNRPFLDEQPMVGSPDRSWHRFRHPLLRKCPFEAEMKFGRVLGYGMDGAVWKVSIGGRIFALKVFWDNTVPESDYYYAIQRECHNGALLQMIQSAVQESDEPIYLHPNPKTWRETVANLQAFSDEGRQRQRFGDMAGAVQYNSTPRIRECFGWTTVNESQLSALPRGGRPPCFTVRNQWRALKEGQDHFAIVYEFIPERAGDALATAADIQPQLDFFWLAGFAFAPEMRTEEWHKFGLFMDMCDLKCPWAVGWSELAHRRFIVGEDKINYSNYSDEEDGEADDS</sequence>
<dbReference type="Proteomes" id="UP000182658">
    <property type="component" value="Unassembled WGS sequence"/>
</dbReference>
<dbReference type="STRING" id="1408157.A0A1J7IUC2"/>
<keyword evidence="2" id="KW-1185">Reference proteome</keyword>
<reference evidence="1 2" key="1">
    <citation type="submission" date="2016-10" db="EMBL/GenBank/DDBJ databases">
        <title>Draft genome sequence of Coniochaeta ligniaria NRRL30616, a lignocellulolytic fungus for bioabatement of inhibitors in plant biomass hydrolysates.</title>
        <authorList>
            <consortium name="DOE Joint Genome Institute"/>
            <person name="Jimenez D.J."/>
            <person name="Hector R.E."/>
            <person name="Riley R."/>
            <person name="Sun H."/>
            <person name="Grigoriev I.V."/>
            <person name="Van Elsas J.D."/>
            <person name="Nichols N.N."/>
        </authorList>
    </citation>
    <scope>NUCLEOTIDE SEQUENCE [LARGE SCALE GENOMIC DNA]</scope>
    <source>
        <strain evidence="1 2">NRRL 30616</strain>
    </source>
</reference>
<proteinExistence type="predicted"/>
<dbReference type="InParanoid" id="A0A1J7IUC2"/>
<dbReference type="AlphaFoldDB" id="A0A1J7IUC2"/>
<protein>
    <recommendedName>
        <fullName evidence="3">Protein kinase domain-containing protein</fullName>
    </recommendedName>
</protein>
<evidence type="ECO:0000313" key="1">
    <source>
        <dbReference type="EMBL" id="OIW30771.1"/>
    </source>
</evidence>
<organism evidence="1 2">
    <name type="scientific">Coniochaeta ligniaria NRRL 30616</name>
    <dbReference type="NCBI Taxonomy" id="1408157"/>
    <lineage>
        <taxon>Eukaryota</taxon>
        <taxon>Fungi</taxon>
        <taxon>Dikarya</taxon>
        <taxon>Ascomycota</taxon>
        <taxon>Pezizomycotina</taxon>
        <taxon>Sordariomycetes</taxon>
        <taxon>Sordariomycetidae</taxon>
        <taxon>Coniochaetales</taxon>
        <taxon>Coniochaetaceae</taxon>
        <taxon>Coniochaeta</taxon>
    </lineage>
</organism>
<accession>A0A1J7IUC2</accession>
<name>A0A1J7IUC2_9PEZI</name>
<evidence type="ECO:0000313" key="2">
    <source>
        <dbReference type="Proteomes" id="UP000182658"/>
    </source>
</evidence>
<gene>
    <name evidence="1" type="ORF">CONLIGDRAFT_573333</name>
</gene>